<dbReference type="GO" id="GO:0006000">
    <property type="term" value="P:fructose metabolic process"/>
    <property type="evidence" value="ECO:0007669"/>
    <property type="project" value="TreeGrafter"/>
</dbReference>
<evidence type="ECO:0000256" key="1">
    <source>
        <dbReference type="ARBA" id="ARBA00001273"/>
    </source>
</evidence>
<dbReference type="PRINTS" id="PR01958">
    <property type="entry name" value="S17BPHPHTASE"/>
</dbReference>
<dbReference type="InterPro" id="IPR000146">
    <property type="entry name" value="FBPase_class-1"/>
</dbReference>
<dbReference type="GO" id="GO:0046872">
    <property type="term" value="F:metal ion binding"/>
    <property type="evidence" value="ECO:0007669"/>
    <property type="project" value="UniProtKB-KW"/>
</dbReference>
<dbReference type="GO" id="GO:0006094">
    <property type="term" value="P:gluconeogenesis"/>
    <property type="evidence" value="ECO:0007669"/>
    <property type="project" value="TreeGrafter"/>
</dbReference>
<comment type="catalytic activity">
    <reaction evidence="1">
        <text>beta-D-fructose 1,6-bisphosphate + H2O = beta-D-fructose 6-phosphate + phosphate</text>
        <dbReference type="Rhea" id="RHEA:11064"/>
        <dbReference type="ChEBI" id="CHEBI:15377"/>
        <dbReference type="ChEBI" id="CHEBI:32966"/>
        <dbReference type="ChEBI" id="CHEBI:43474"/>
        <dbReference type="ChEBI" id="CHEBI:57634"/>
        <dbReference type="EC" id="3.1.3.11"/>
    </reaction>
</comment>
<evidence type="ECO:0000313" key="12">
    <source>
        <dbReference type="EMBL" id="SFV64943.1"/>
    </source>
</evidence>
<evidence type="ECO:0000256" key="4">
    <source>
        <dbReference type="ARBA" id="ARBA00022490"/>
    </source>
</evidence>
<dbReference type="InterPro" id="IPR033391">
    <property type="entry name" value="FBPase_N"/>
</dbReference>
<keyword evidence="6 12" id="KW-0378">Hydrolase</keyword>
<evidence type="ECO:0000256" key="7">
    <source>
        <dbReference type="ARBA" id="ARBA00022842"/>
    </source>
</evidence>
<dbReference type="InterPro" id="IPR028343">
    <property type="entry name" value="FBPtase"/>
</dbReference>
<dbReference type="PANTHER" id="PTHR11556:SF35">
    <property type="entry name" value="SEDOHEPTULOSE-1,7-BISPHOSPHATASE, CHLOROPLASTIC"/>
    <property type="match status" value="1"/>
</dbReference>
<dbReference type="GO" id="GO:0006002">
    <property type="term" value="P:fructose 6-phosphate metabolic process"/>
    <property type="evidence" value="ECO:0007669"/>
    <property type="project" value="TreeGrafter"/>
</dbReference>
<evidence type="ECO:0000259" key="10">
    <source>
        <dbReference type="Pfam" id="PF00316"/>
    </source>
</evidence>
<dbReference type="InterPro" id="IPR023079">
    <property type="entry name" value="SBPase"/>
</dbReference>
<dbReference type="PANTHER" id="PTHR11556">
    <property type="entry name" value="FRUCTOSE-1,6-BISPHOSPHATASE-RELATED"/>
    <property type="match status" value="1"/>
</dbReference>
<accession>A0A1W1CGX5</accession>
<dbReference type="HAMAP" id="MF_01855">
    <property type="entry name" value="FBPase_class1"/>
    <property type="match status" value="1"/>
</dbReference>
<dbReference type="AlphaFoldDB" id="A0A1W1CGX5"/>
<dbReference type="InterPro" id="IPR044015">
    <property type="entry name" value="FBPase_C_dom"/>
</dbReference>
<dbReference type="GO" id="GO:0005829">
    <property type="term" value="C:cytosol"/>
    <property type="evidence" value="ECO:0007669"/>
    <property type="project" value="TreeGrafter"/>
</dbReference>
<dbReference type="EC" id="3.1.3.11" evidence="3"/>
<gene>
    <name evidence="12" type="ORF">MNB_SV-6-1443</name>
</gene>
<reference evidence="12" key="1">
    <citation type="submission" date="2016-10" db="EMBL/GenBank/DDBJ databases">
        <authorList>
            <person name="de Groot N.N."/>
        </authorList>
    </citation>
    <scope>NUCLEOTIDE SEQUENCE</scope>
</reference>
<keyword evidence="4" id="KW-0963">Cytoplasm</keyword>
<keyword evidence="5" id="KW-0479">Metal-binding</keyword>
<keyword evidence="7" id="KW-0460">Magnesium</keyword>
<keyword evidence="8" id="KW-0119">Carbohydrate metabolism</keyword>
<evidence type="ECO:0000256" key="6">
    <source>
        <dbReference type="ARBA" id="ARBA00022801"/>
    </source>
</evidence>
<dbReference type="Pfam" id="PF18913">
    <property type="entry name" value="FBPase_C"/>
    <property type="match status" value="1"/>
</dbReference>
<dbReference type="NCBIfam" id="NF006784">
    <property type="entry name" value="PRK09293.2-5"/>
    <property type="match status" value="1"/>
</dbReference>
<dbReference type="GO" id="GO:0030388">
    <property type="term" value="P:fructose 1,6-bisphosphate metabolic process"/>
    <property type="evidence" value="ECO:0007669"/>
    <property type="project" value="TreeGrafter"/>
</dbReference>
<protein>
    <recommendedName>
        <fullName evidence="3">fructose-bisphosphatase</fullName>
        <ecNumber evidence="3">3.1.3.11</ecNumber>
    </recommendedName>
</protein>
<comment type="similarity">
    <text evidence="2">Belongs to the FBPase class 1 family.</text>
</comment>
<sequence length="285" mass="32096">MRTLEPIFEAIKKSAYRIQEAITNEDTDYSNRLNKSGDIQLKLDITSDLIIAEELSYLPLVKSIASEEKEEEDILNPDGELCVAYDPLDGSSLIDVNLSVGSIFGIYDGEWDAKKMIASAYVVYGPRMEMVTAYKNGVRHYIYRHGRFKELEEIRLSTKGKLNAPGGTQQFWKPHHKSLVDGFFAEGYRLRYSGGMVPDLHQILLKGGGLFSYPDATDIPEGKLRKLFEVFPFAFVYELAGGEAIDHNGNRLLDLPCSNPHETTPCFFGSKYEIDMVREAYGVKA</sequence>
<organism evidence="12">
    <name type="scientific">hydrothermal vent metagenome</name>
    <dbReference type="NCBI Taxonomy" id="652676"/>
    <lineage>
        <taxon>unclassified sequences</taxon>
        <taxon>metagenomes</taxon>
        <taxon>ecological metagenomes</taxon>
    </lineage>
</organism>
<feature type="domain" description="Fructose-1-6-bisphosphatase class 1 C-terminal" evidence="11">
    <location>
        <begin position="159"/>
        <end position="281"/>
    </location>
</feature>
<feature type="domain" description="Fructose-1-6-bisphosphatase class I N-terminal" evidence="10">
    <location>
        <begin position="7"/>
        <end position="148"/>
    </location>
</feature>
<dbReference type="GO" id="GO:0042132">
    <property type="term" value="F:fructose 1,6-bisphosphate 1-phosphatase activity"/>
    <property type="evidence" value="ECO:0007669"/>
    <property type="project" value="UniProtKB-EC"/>
</dbReference>
<dbReference type="PIRSF" id="PIRSF000904">
    <property type="entry name" value="FBPtase_SBPase"/>
    <property type="match status" value="1"/>
</dbReference>
<evidence type="ECO:0000259" key="11">
    <source>
        <dbReference type="Pfam" id="PF18913"/>
    </source>
</evidence>
<dbReference type="PIRSF" id="PIRSF500210">
    <property type="entry name" value="FBPtase"/>
    <property type="match status" value="1"/>
</dbReference>
<proteinExistence type="inferred from homology"/>
<evidence type="ECO:0000256" key="2">
    <source>
        <dbReference type="ARBA" id="ARBA00010941"/>
    </source>
</evidence>
<dbReference type="GO" id="GO:0005986">
    <property type="term" value="P:sucrose biosynthetic process"/>
    <property type="evidence" value="ECO:0007669"/>
    <property type="project" value="TreeGrafter"/>
</dbReference>
<dbReference type="Gene3D" id="3.30.540.10">
    <property type="entry name" value="Fructose-1,6-Bisphosphatase, subunit A, domain 1"/>
    <property type="match status" value="1"/>
</dbReference>
<evidence type="ECO:0000256" key="5">
    <source>
        <dbReference type="ARBA" id="ARBA00022723"/>
    </source>
</evidence>
<evidence type="ECO:0000256" key="8">
    <source>
        <dbReference type="ARBA" id="ARBA00023277"/>
    </source>
</evidence>
<evidence type="ECO:0000256" key="9">
    <source>
        <dbReference type="ARBA" id="ARBA00024331"/>
    </source>
</evidence>
<dbReference type="EMBL" id="FPHC01000072">
    <property type="protein sequence ID" value="SFV64943.1"/>
    <property type="molecule type" value="Genomic_DNA"/>
</dbReference>
<comment type="pathway">
    <text evidence="9">Carbohydrate biosynthesis.</text>
</comment>
<dbReference type="Gene3D" id="3.40.190.80">
    <property type="match status" value="1"/>
</dbReference>
<dbReference type="SUPFAM" id="SSF56655">
    <property type="entry name" value="Carbohydrate phosphatase"/>
    <property type="match status" value="1"/>
</dbReference>
<dbReference type="Pfam" id="PF00316">
    <property type="entry name" value="FBPase"/>
    <property type="match status" value="1"/>
</dbReference>
<name>A0A1W1CGX5_9ZZZZ</name>
<evidence type="ECO:0000256" key="3">
    <source>
        <dbReference type="ARBA" id="ARBA00013093"/>
    </source>
</evidence>